<dbReference type="AlphaFoldDB" id="F3KMG0"/>
<protein>
    <submittedName>
        <fullName evidence="1">Uncharacterized protein</fullName>
    </submittedName>
</protein>
<organism evidence="1">
    <name type="scientific">Candidatus Nitrosarchaeum limnium SFB1</name>
    <dbReference type="NCBI Taxonomy" id="886738"/>
    <lineage>
        <taxon>Archaea</taxon>
        <taxon>Nitrososphaerota</taxon>
        <taxon>Nitrososphaeria</taxon>
        <taxon>Nitrosopumilales</taxon>
        <taxon>Nitrosopumilaceae</taxon>
        <taxon>Nitrosarchaeum</taxon>
    </lineage>
</organism>
<dbReference type="STRING" id="886738.Nlim_1710"/>
<reference evidence="1" key="1">
    <citation type="journal article" date="2011" name="PLoS ONE">
        <title>Genome of a low-salinity ammonia-oxidizing archaeon determined by single-cell and metagenomic analysis.</title>
        <authorList>
            <person name="Blainey P.C."/>
            <person name="Mosier A.C."/>
            <person name="Potanina A."/>
            <person name="Francis C.A."/>
            <person name="Quake S.R."/>
        </authorList>
    </citation>
    <scope>NUCLEOTIDE SEQUENCE [LARGE SCALE GENOMIC DNA]</scope>
    <source>
        <strain evidence="1">SFB1</strain>
    </source>
</reference>
<sequence>MDLLPWSEEVTPIDKYHSNPRFNHEIFRSDSIFLIISFPIMNFLF</sequence>
<comment type="caution">
    <text evidence="1">The sequence shown here is derived from an EMBL/GenBank/DDBJ whole genome shotgun (WGS) entry which is preliminary data.</text>
</comment>
<dbReference type="EMBL" id="AEGP01000063">
    <property type="protein sequence ID" value="EGG41418.1"/>
    <property type="molecule type" value="Genomic_DNA"/>
</dbReference>
<proteinExistence type="predicted"/>
<accession>F3KMG0</accession>
<gene>
    <name evidence="1" type="ORF">Nlim_1710</name>
</gene>
<evidence type="ECO:0000313" key="1">
    <source>
        <dbReference type="EMBL" id="EGG41418.1"/>
    </source>
</evidence>
<dbReference type="Proteomes" id="UP000004348">
    <property type="component" value="Chromosome"/>
</dbReference>
<name>F3KMG0_9ARCH</name>
<dbReference type="HOGENOM" id="CLU_3194341_0_0_2"/>